<evidence type="ECO:0000256" key="1">
    <source>
        <dbReference type="ARBA" id="ARBA00004141"/>
    </source>
</evidence>
<gene>
    <name evidence="6" type="ORF">IFJ75_15070</name>
</gene>
<dbReference type="AlphaFoldDB" id="A0A975GVF8"/>
<organism evidence="6 7">
    <name type="scientific">Brevundimonas goettingensis</name>
    <dbReference type="NCBI Taxonomy" id="2774190"/>
    <lineage>
        <taxon>Bacteria</taxon>
        <taxon>Pseudomonadati</taxon>
        <taxon>Pseudomonadota</taxon>
        <taxon>Alphaproteobacteria</taxon>
        <taxon>Caulobacterales</taxon>
        <taxon>Caulobacteraceae</taxon>
        <taxon>Brevundimonas</taxon>
    </lineage>
</organism>
<evidence type="ECO:0000256" key="5">
    <source>
        <dbReference type="SAM" id="Phobius"/>
    </source>
</evidence>
<feature type="transmembrane region" description="Helical" evidence="5">
    <location>
        <begin position="48"/>
        <end position="65"/>
    </location>
</feature>
<dbReference type="PIRSF" id="PIRSF033913">
    <property type="entry name" value="S-S_format_DsbB"/>
    <property type="match status" value="1"/>
</dbReference>
<evidence type="ECO:0000313" key="7">
    <source>
        <dbReference type="Proteomes" id="UP000663918"/>
    </source>
</evidence>
<dbReference type="InterPro" id="IPR003752">
    <property type="entry name" value="DiS_bond_form_DsbB/BdbC"/>
</dbReference>
<dbReference type="Gene3D" id="1.20.1550.10">
    <property type="entry name" value="DsbB-like"/>
    <property type="match status" value="1"/>
</dbReference>
<dbReference type="InterPro" id="IPR024199">
    <property type="entry name" value="Uncharacterised_DsbB"/>
</dbReference>
<comment type="subcellular location">
    <subcellularLocation>
        <location evidence="1">Membrane</location>
        <topology evidence="1">Multi-pass membrane protein</topology>
    </subcellularLocation>
</comment>
<dbReference type="EMBL" id="CP062222">
    <property type="protein sequence ID" value="QTC90578.1"/>
    <property type="molecule type" value="Genomic_DNA"/>
</dbReference>
<keyword evidence="2 5" id="KW-0812">Transmembrane</keyword>
<dbReference type="Proteomes" id="UP000663918">
    <property type="component" value="Chromosome"/>
</dbReference>
<evidence type="ECO:0000256" key="2">
    <source>
        <dbReference type="ARBA" id="ARBA00022692"/>
    </source>
</evidence>
<dbReference type="RefSeq" id="WP_207869079.1">
    <property type="nucleotide sequence ID" value="NZ_CP062222.1"/>
</dbReference>
<evidence type="ECO:0000256" key="3">
    <source>
        <dbReference type="ARBA" id="ARBA00022989"/>
    </source>
</evidence>
<keyword evidence="7" id="KW-1185">Reference proteome</keyword>
<evidence type="ECO:0000256" key="4">
    <source>
        <dbReference type="ARBA" id="ARBA00023136"/>
    </source>
</evidence>
<dbReference type="GO" id="GO:0016020">
    <property type="term" value="C:membrane"/>
    <property type="evidence" value="ECO:0007669"/>
    <property type="project" value="UniProtKB-SubCell"/>
</dbReference>
<keyword evidence="4 5" id="KW-0472">Membrane</keyword>
<keyword evidence="3 5" id="KW-1133">Transmembrane helix</keyword>
<dbReference type="GO" id="GO:0006457">
    <property type="term" value="P:protein folding"/>
    <property type="evidence" value="ECO:0007669"/>
    <property type="project" value="InterPro"/>
</dbReference>
<dbReference type="GO" id="GO:0015035">
    <property type="term" value="F:protein-disulfide reductase activity"/>
    <property type="evidence" value="ECO:0007669"/>
    <property type="project" value="InterPro"/>
</dbReference>
<evidence type="ECO:0000313" key="6">
    <source>
        <dbReference type="EMBL" id="QTC90578.1"/>
    </source>
</evidence>
<feature type="transmembrane region" description="Helical" evidence="5">
    <location>
        <begin position="149"/>
        <end position="167"/>
    </location>
</feature>
<name>A0A975GVF8_9CAUL</name>
<dbReference type="SUPFAM" id="SSF158442">
    <property type="entry name" value="DsbB-like"/>
    <property type="match status" value="1"/>
</dbReference>
<protein>
    <submittedName>
        <fullName evidence="6">Disulfide bond formation protein B</fullName>
    </submittedName>
</protein>
<sequence length="187" mass="19800">MIEIYRLLTRWWTAFALAISLAMLGAAHASERLWGLTPCNLCLKQREVFWGAVAVSAVATLWAIISRASRGTPRIAAFLLAAIFLTGAITATFHTGGEMKWWHLPATCSGAGGAASLESLTALALGAGPAPKVVMCDAVTWRFLGLSMSSWNALISAALAVFSLLAAKRPKDARAPKNGAETMLKAT</sequence>
<accession>A0A975GVF8</accession>
<dbReference type="InterPro" id="IPR023380">
    <property type="entry name" value="DsbB-like_sf"/>
</dbReference>
<dbReference type="KEGG" id="bgoe:IFJ75_15070"/>
<proteinExistence type="predicted"/>
<reference evidence="6" key="1">
    <citation type="submission" date="2020-09" db="EMBL/GenBank/DDBJ databases">
        <title>Brevundimonas sp. LVF2 isolated from a puddle in Goettingen, Germany.</title>
        <authorList>
            <person name="Friedrich I."/>
            <person name="Klassen A."/>
            <person name="Hannes N."/>
            <person name="Schneider D."/>
            <person name="Hertel R."/>
            <person name="Daniel R."/>
        </authorList>
    </citation>
    <scope>NUCLEOTIDE SEQUENCE</scope>
    <source>
        <strain evidence="6">LVF2</strain>
    </source>
</reference>
<dbReference type="Pfam" id="PF02600">
    <property type="entry name" value="DsbB"/>
    <property type="match status" value="1"/>
</dbReference>
<feature type="transmembrane region" description="Helical" evidence="5">
    <location>
        <begin position="77"/>
        <end position="95"/>
    </location>
</feature>